<proteinExistence type="predicted"/>
<keyword evidence="4" id="KW-1185">Reference proteome</keyword>
<evidence type="ECO:0000256" key="2">
    <source>
        <dbReference type="SAM" id="SignalP"/>
    </source>
</evidence>
<dbReference type="RefSeq" id="WP_126841446.1">
    <property type="nucleotide sequence ID" value="NZ_PIQH01000004.1"/>
</dbReference>
<name>A0A432ZR73_9GAMM</name>
<dbReference type="EMBL" id="PIQH01000004">
    <property type="protein sequence ID" value="RUO80389.1"/>
    <property type="molecule type" value="Genomic_DNA"/>
</dbReference>
<feature type="coiled-coil region" evidence="1">
    <location>
        <begin position="58"/>
        <end position="85"/>
    </location>
</feature>
<sequence length="162" mass="18777">MAIMALLLQQCLLLLMPLLQAQSVVTKQPLSEPAQAEQAAPIVKLEQQLLAVKQQQWLASAELELRQQQQQLAQLKRQLSDLSPQSQVFVKKPIPFRVKGQLQRQQPILLLSYGQQLLRVVAGTQLPEGYHVEFVQQQWWLISRQGLRYQLSRWGWRYVTKD</sequence>
<feature type="chain" id="PRO_5019448429" description="Type IV pilus biogenesis protein PilP" evidence="2">
    <location>
        <begin position="22"/>
        <end position="162"/>
    </location>
</feature>
<evidence type="ECO:0000313" key="3">
    <source>
        <dbReference type="EMBL" id="RUO80389.1"/>
    </source>
</evidence>
<comment type="caution">
    <text evidence="3">The sequence shown here is derived from an EMBL/GenBank/DDBJ whole genome shotgun (WGS) entry which is preliminary data.</text>
</comment>
<dbReference type="AlphaFoldDB" id="A0A432ZR73"/>
<evidence type="ECO:0008006" key="5">
    <source>
        <dbReference type="Google" id="ProtNLM"/>
    </source>
</evidence>
<feature type="signal peptide" evidence="2">
    <location>
        <begin position="1"/>
        <end position="21"/>
    </location>
</feature>
<keyword evidence="2" id="KW-0732">Signal</keyword>
<gene>
    <name evidence="3" type="ORF">CWI84_04795</name>
</gene>
<evidence type="ECO:0000256" key="1">
    <source>
        <dbReference type="SAM" id="Coils"/>
    </source>
</evidence>
<reference evidence="3 4" key="1">
    <citation type="journal article" date="2011" name="Front. Microbiol.">
        <title>Genomic signatures of strain selection and enhancement in Bacillus atrophaeus var. globigii, a historical biowarfare simulant.</title>
        <authorList>
            <person name="Gibbons H.S."/>
            <person name="Broomall S.M."/>
            <person name="McNew L.A."/>
            <person name="Daligault H."/>
            <person name="Chapman C."/>
            <person name="Bruce D."/>
            <person name="Karavis M."/>
            <person name="Krepps M."/>
            <person name="McGregor P.A."/>
            <person name="Hong C."/>
            <person name="Park K.H."/>
            <person name="Akmal A."/>
            <person name="Feldman A."/>
            <person name="Lin J.S."/>
            <person name="Chang W.E."/>
            <person name="Higgs B.W."/>
            <person name="Demirev P."/>
            <person name="Lindquist J."/>
            <person name="Liem A."/>
            <person name="Fochler E."/>
            <person name="Read T.D."/>
            <person name="Tapia R."/>
            <person name="Johnson S."/>
            <person name="Bishop-Lilly K.A."/>
            <person name="Detter C."/>
            <person name="Han C."/>
            <person name="Sozhamannan S."/>
            <person name="Rosenzweig C.N."/>
            <person name="Skowronski E.W."/>
        </authorList>
    </citation>
    <scope>NUCLEOTIDE SEQUENCE [LARGE SCALE GENOMIC DNA]</scope>
    <source>
        <strain evidence="3 4">CC-PW-9</strain>
    </source>
</reference>
<accession>A0A432ZR73</accession>
<protein>
    <recommendedName>
        <fullName evidence="5">Type IV pilus biogenesis protein PilP</fullName>
    </recommendedName>
</protein>
<organism evidence="3 4">
    <name type="scientific">Idiomarina tyrosinivorans</name>
    <dbReference type="NCBI Taxonomy" id="1445662"/>
    <lineage>
        <taxon>Bacteria</taxon>
        <taxon>Pseudomonadati</taxon>
        <taxon>Pseudomonadota</taxon>
        <taxon>Gammaproteobacteria</taxon>
        <taxon>Alteromonadales</taxon>
        <taxon>Idiomarinaceae</taxon>
        <taxon>Idiomarina</taxon>
    </lineage>
</organism>
<dbReference type="Proteomes" id="UP000287996">
    <property type="component" value="Unassembled WGS sequence"/>
</dbReference>
<evidence type="ECO:0000313" key="4">
    <source>
        <dbReference type="Proteomes" id="UP000287996"/>
    </source>
</evidence>
<keyword evidence="1" id="KW-0175">Coiled coil</keyword>